<dbReference type="SUPFAM" id="SSF53649">
    <property type="entry name" value="Alkaline phosphatase-like"/>
    <property type="match status" value="1"/>
</dbReference>
<evidence type="ECO:0000313" key="3">
    <source>
        <dbReference type="Proteomes" id="UP000277633"/>
    </source>
</evidence>
<dbReference type="EMBL" id="QMWO01000021">
    <property type="protein sequence ID" value="RLG70113.1"/>
    <property type="molecule type" value="Genomic_DNA"/>
</dbReference>
<dbReference type="Pfam" id="PF01676">
    <property type="entry name" value="Metalloenzyme"/>
    <property type="match status" value="1"/>
</dbReference>
<proteinExistence type="predicted"/>
<reference evidence="2 3" key="1">
    <citation type="submission" date="2018-06" db="EMBL/GenBank/DDBJ databases">
        <title>Extensive metabolic versatility and redundancy in microbially diverse, dynamic hydrothermal sediments.</title>
        <authorList>
            <person name="Dombrowski N."/>
            <person name="Teske A."/>
            <person name="Baker B.J."/>
        </authorList>
    </citation>
    <scope>NUCLEOTIDE SEQUENCE [LARGE SCALE GENOMIC DNA]</scope>
    <source>
        <strain evidence="2">B9_G13</strain>
    </source>
</reference>
<sequence>MRLKNNKFLLFGALLSLALLLLFFTSLFLQKPVSEEPKSVFILVLDGVGASYLENLSEHQIMLDGVFLKKARLKSIERFYSKSAVLEQPFTKTTAAHSLYYIAGDCGRQWDSIKECVDDFGIASVCDFYRSKGYLCIMVSEAGDFKEARNEFDVVLYDNDLFDFRVQLNSSSEEAKEVASFLRGQAKNAANYKLQERDVNFFVLYSAFIIDTDYKLIKFLQGRFPEKKFFLFSNAKGTDKCAHNLSASEYINCIEGLDSYLKPLVKKLADSNVLFFITADHGMAFDCLQCNGHHASKPYSETVFAKQIPFIFVSDENIFLIDGTAYDLMPSVFELSGFSNACTEMRYCKGNSLIMHYS</sequence>
<accession>A0A497JGL4</accession>
<feature type="domain" description="Metalloenzyme" evidence="1">
    <location>
        <begin position="229"/>
        <end position="295"/>
    </location>
</feature>
<dbReference type="Proteomes" id="UP000277633">
    <property type="component" value="Unassembled WGS sequence"/>
</dbReference>
<name>A0A497JGL4_9ARCH</name>
<evidence type="ECO:0000313" key="2">
    <source>
        <dbReference type="EMBL" id="RLG70113.1"/>
    </source>
</evidence>
<comment type="caution">
    <text evidence="2">The sequence shown here is derived from an EMBL/GenBank/DDBJ whole genome shotgun (WGS) entry which is preliminary data.</text>
</comment>
<evidence type="ECO:0000259" key="1">
    <source>
        <dbReference type="Pfam" id="PF01676"/>
    </source>
</evidence>
<protein>
    <recommendedName>
        <fullName evidence="1">Metalloenzyme domain-containing protein</fullName>
    </recommendedName>
</protein>
<organism evidence="2 3">
    <name type="scientific">Candidatus Iainarchaeum sp</name>
    <dbReference type="NCBI Taxonomy" id="3101447"/>
    <lineage>
        <taxon>Archaea</taxon>
        <taxon>Candidatus Iainarchaeota</taxon>
        <taxon>Candidatus Iainarchaeia</taxon>
        <taxon>Candidatus Iainarchaeales</taxon>
        <taxon>Candidatus Iainarchaeaceae</taxon>
        <taxon>Candidatus Iainarchaeum</taxon>
    </lineage>
</organism>
<dbReference type="AlphaFoldDB" id="A0A497JGL4"/>
<dbReference type="Gene3D" id="3.40.720.10">
    <property type="entry name" value="Alkaline Phosphatase, subunit A"/>
    <property type="match status" value="1"/>
</dbReference>
<dbReference type="GO" id="GO:0046872">
    <property type="term" value="F:metal ion binding"/>
    <property type="evidence" value="ECO:0007669"/>
    <property type="project" value="InterPro"/>
</dbReference>
<dbReference type="InterPro" id="IPR017850">
    <property type="entry name" value="Alkaline_phosphatase_core_sf"/>
</dbReference>
<gene>
    <name evidence="2" type="ORF">DRO07_00955</name>
</gene>
<dbReference type="InterPro" id="IPR006124">
    <property type="entry name" value="Metalloenzyme"/>
</dbReference>
<dbReference type="GO" id="GO:0003824">
    <property type="term" value="F:catalytic activity"/>
    <property type="evidence" value="ECO:0007669"/>
    <property type="project" value="InterPro"/>
</dbReference>